<keyword evidence="3" id="KW-1185">Reference proteome</keyword>
<proteinExistence type="predicted"/>
<sequence length="118" mass="12638">MRIFMALPLLLLGAAPAFSQPIVATAPAGEIEVVKVSYADLNLDTDAGWARLDSRLRAAARSVCDVRPEFESTVREIATGHCFRSALSRGREAGKEIVAAQRTGAPLTLASAIMISRR</sequence>
<dbReference type="NCBIfam" id="TIGR04433">
    <property type="entry name" value="UrcA_uranyl"/>
    <property type="match status" value="1"/>
</dbReference>
<feature type="chain" id="PRO_5002042194" evidence="1">
    <location>
        <begin position="20"/>
        <end position="118"/>
    </location>
</feature>
<dbReference type="STRING" id="1515612.SKP52_02045"/>
<gene>
    <name evidence="2" type="ORF">SKP52_02045</name>
</gene>
<organism evidence="2 3">
    <name type="scientific">Sphingopyxis fribergensis</name>
    <dbReference type="NCBI Taxonomy" id="1515612"/>
    <lineage>
        <taxon>Bacteria</taxon>
        <taxon>Pseudomonadati</taxon>
        <taxon>Pseudomonadota</taxon>
        <taxon>Alphaproteobacteria</taxon>
        <taxon>Sphingomonadales</taxon>
        <taxon>Sphingomonadaceae</taxon>
        <taxon>Sphingopyxis</taxon>
    </lineage>
</organism>
<dbReference type="HOGENOM" id="CLU_2071614_0_0_5"/>
<feature type="signal peptide" evidence="1">
    <location>
        <begin position="1"/>
        <end position="19"/>
    </location>
</feature>
<evidence type="ECO:0000313" key="2">
    <source>
        <dbReference type="EMBL" id="AJA07346.1"/>
    </source>
</evidence>
<name>A0A0A7PB68_9SPHN</name>
<keyword evidence="1" id="KW-0732">Signal</keyword>
<dbReference type="RefSeq" id="WP_039571135.1">
    <property type="nucleotide sequence ID" value="NZ_CP009122.1"/>
</dbReference>
<protein>
    <submittedName>
        <fullName evidence="2">Putative secreted protein</fullName>
    </submittedName>
</protein>
<dbReference type="InterPro" id="IPR030972">
    <property type="entry name" value="UrcA_uranyl"/>
</dbReference>
<dbReference type="AlphaFoldDB" id="A0A0A7PB68"/>
<accession>A0A0A7PB68</accession>
<reference evidence="2 3" key="1">
    <citation type="journal article" date="2015" name="Int. J. Syst. Evol. Microbiol.">
        <title>Description of Sphingopyxis fribergensis sp. nov. - a soil bacterium with the ability to degrade styrene and phenylacetic acid.</title>
        <authorList>
            <person name="Oelschlagel M."/>
            <person name="Ruckert C."/>
            <person name="Kalinowski J."/>
            <person name="Schmidt G."/>
            <person name="Schlomann M."/>
            <person name="Tischler D."/>
        </authorList>
    </citation>
    <scope>NUCLEOTIDE SEQUENCE [LARGE SCALE GENOMIC DNA]</scope>
    <source>
        <strain evidence="2 3">Kp5.2</strain>
    </source>
</reference>
<evidence type="ECO:0000256" key="1">
    <source>
        <dbReference type="SAM" id="SignalP"/>
    </source>
</evidence>
<dbReference type="Proteomes" id="UP000030907">
    <property type="component" value="Chromosome"/>
</dbReference>
<evidence type="ECO:0000313" key="3">
    <source>
        <dbReference type="Proteomes" id="UP000030907"/>
    </source>
</evidence>
<dbReference type="KEGG" id="sphk:SKP52_02045"/>
<dbReference type="EMBL" id="CP009122">
    <property type="protein sequence ID" value="AJA07346.1"/>
    <property type="molecule type" value="Genomic_DNA"/>
</dbReference>